<gene>
    <name evidence="1" type="ORF">LCGC14_1213460</name>
</gene>
<proteinExistence type="predicted"/>
<dbReference type="EMBL" id="LAZR01006332">
    <property type="protein sequence ID" value="KKM92944.1"/>
    <property type="molecule type" value="Genomic_DNA"/>
</dbReference>
<reference evidence="1" key="1">
    <citation type="journal article" date="2015" name="Nature">
        <title>Complex archaea that bridge the gap between prokaryotes and eukaryotes.</title>
        <authorList>
            <person name="Spang A."/>
            <person name="Saw J.H."/>
            <person name="Jorgensen S.L."/>
            <person name="Zaremba-Niedzwiedzka K."/>
            <person name="Martijn J."/>
            <person name="Lind A.E."/>
            <person name="van Eijk R."/>
            <person name="Schleper C."/>
            <person name="Guy L."/>
            <person name="Ettema T.J."/>
        </authorList>
    </citation>
    <scope>NUCLEOTIDE SEQUENCE</scope>
</reference>
<organism evidence="1">
    <name type="scientific">marine sediment metagenome</name>
    <dbReference type="NCBI Taxonomy" id="412755"/>
    <lineage>
        <taxon>unclassified sequences</taxon>
        <taxon>metagenomes</taxon>
        <taxon>ecological metagenomes</taxon>
    </lineage>
</organism>
<name>A0A0F9LDE2_9ZZZZ</name>
<protein>
    <submittedName>
        <fullName evidence="1">Uncharacterized protein</fullName>
    </submittedName>
</protein>
<accession>A0A0F9LDE2</accession>
<comment type="caution">
    <text evidence="1">The sequence shown here is derived from an EMBL/GenBank/DDBJ whole genome shotgun (WGS) entry which is preliminary data.</text>
</comment>
<evidence type="ECO:0000313" key="1">
    <source>
        <dbReference type="EMBL" id="KKM92944.1"/>
    </source>
</evidence>
<sequence length="91" mass="10346">MFIISTIRIDKENAKYLDELISHLILRGKKITKKELIGKLIKEALIAEGLNNSNELNSLESDRAWKGLKDVFKLGISDLSEKVDDILYGEE</sequence>
<dbReference type="AlphaFoldDB" id="A0A0F9LDE2"/>